<dbReference type="Proteomes" id="UP000002384">
    <property type="component" value="Chromosome"/>
</dbReference>
<proteinExistence type="predicted"/>
<accession>B7K9N8</accession>
<organism evidence="1 2">
    <name type="scientific">Gloeothece citriformis (strain PCC 7424)</name>
    <name type="common">Cyanothece sp. (strain PCC 7424)</name>
    <dbReference type="NCBI Taxonomy" id="65393"/>
    <lineage>
        <taxon>Bacteria</taxon>
        <taxon>Bacillati</taxon>
        <taxon>Cyanobacteriota</taxon>
        <taxon>Cyanophyceae</taxon>
        <taxon>Oscillatoriophycideae</taxon>
        <taxon>Chroococcales</taxon>
        <taxon>Aphanothecaceae</taxon>
        <taxon>Gloeothece</taxon>
        <taxon>Gloeothece citriformis</taxon>
    </lineage>
</organism>
<evidence type="ECO:0000313" key="2">
    <source>
        <dbReference type="Proteomes" id="UP000002384"/>
    </source>
</evidence>
<dbReference type="KEGG" id="cyc:PCC7424_1567"/>
<dbReference type="HOGENOM" id="CLU_1728357_0_0_3"/>
<dbReference type="RefSeq" id="WP_012598950.1">
    <property type="nucleotide sequence ID" value="NC_011729.1"/>
</dbReference>
<gene>
    <name evidence="1" type="ordered locus">PCC7424_1567</name>
</gene>
<dbReference type="STRING" id="65393.PCC7424_1567"/>
<name>B7K9N8_GLOC7</name>
<evidence type="ECO:0000313" key="1">
    <source>
        <dbReference type="EMBL" id="ACK70006.1"/>
    </source>
</evidence>
<dbReference type="EMBL" id="CP001291">
    <property type="protein sequence ID" value="ACK70006.1"/>
    <property type="molecule type" value="Genomic_DNA"/>
</dbReference>
<dbReference type="AlphaFoldDB" id="B7K9N8"/>
<keyword evidence="2" id="KW-1185">Reference proteome</keyword>
<reference evidence="2" key="1">
    <citation type="journal article" date="2011" name="MBio">
        <title>Novel metabolic attributes of the genus Cyanothece, comprising a group of unicellular nitrogen-fixing Cyanobacteria.</title>
        <authorList>
            <person name="Bandyopadhyay A."/>
            <person name="Elvitigala T."/>
            <person name="Welsh E."/>
            <person name="Stockel J."/>
            <person name="Liberton M."/>
            <person name="Min H."/>
            <person name="Sherman L.A."/>
            <person name="Pakrasi H.B."/>
        </authorList>
    </citation>
    <scope>NUCLEOTIDE SEQUENCE [LARGE SCALE GENOMIC DNA]</scope>
    <source>
        <strain evidence="2">PCC 7424</strain>
    </source>
</reference>
<sequence length="151" mass="17950">MSEQFKFILERCSTNQQKELLIQIKSIILQDSRVKEFPETRHIKYGSNQSNIFAEIIFLKKWEHPKLFLTLPRVNNQYQITKNRCRYAININPDGTIPEIIYIYQVKKIKYDNNSRRFSSLLKALTENSIDDTNNLEQLIKLTLDNNLKNL</sequence>
<protein>
    <submittedName>
        <fullName evidence="1">Uncharacterized protein</fullName>
    </submittedName>
</protein>